<feature type="compositionally biased region" description="Acidic residues" evidence="1">
    <location>
        <begin position="230"/>
        <end position="240"/>
    </location>
</feature>
<dbReference type="RefSeq" id="XP_016221254.1">
    <property type="nucleotide sequence ID" value="XM_016371922.1"/>
</dbReference>
<dbReference type="HOGENOM" id="CLU_520730_0_0_1"/>
<dbReference type="AlphaFoldDB" id="A0A0D1WL08"/>
<feature type="compositionally biased region" description="Low complexity" evidence="1">
    <location>
        <begin position="342"/>
        <end position="351"/>
    </location>
</feature>
<feature type="region of interest" description="Disordered" evidence="1">
    <location>
        <begin position="209"/>
        <end position="288"/>
    </location>
</feature>
<feature type="compositionally biased region" description="Polar residues" evidence="1">
    <location>
        <begin position="268"/>
        <end position="279"/>
    </location>
</feature>
<keyword evidence="4" id="KW-1185">Reference proteome</keyword>
<gene>
    <name evidence="3" type="ORF">PV10_07063</name>
</gene>
<dbReference type="OrthoDB" id="2159786at2759"/>
<dbReference type="Pfam" id="PF15463">
    <property type="entry name" value="ECM11"/>
    <property type="match status" value="1"/>
</dbReference>
<evidence type="ECO:0000313" key="4">
    <source>
        <dbReference type="Proteomes" id="UP000054302"/>
    </source>
</evidence>
<feature type="compositionally biased region" description="Low complexity" evidence="1">
    <location>
        <begin position="46"/>
        <end position="61"/>
    </location>
</feature>
<dbReference type="Proteomes" id="UP000054302">
    <property type="component" value="Unassembled WGS sequence"/>
</dbReference>
<feature type="compositionally biased region" description="Polar residues" evidence="1">
    <location>
        <begin position="1"/>
        <end position="38"/>
    </location>
</feature>
<accession>A0A0D1WL08</accession>
<dbReference type="STRING" id="212818.A0A0D1WL08"/>
<feature type="region of interest" description="Disordered" evidence="1">
    <location>
        <begin position="152"/>
        <end position="192"/>
    </location>
</feature>
<protein>
    <recommendedName>
        <fullName evidence="2">Extracellular mutant protein 11 C-terminal domain-containing protein</fullName>
    </recommendedName>
</protein>
<feature type="region of interest" description="Disordered" evidence="1">
    <location>
        <begin position="328"/>
        <end position="385"/>
    </location>
</feature>
<organism evidence="3 4">
    <name type="scientific">Exophiala mesophila</name>
    <name type="common">Black yeast-like fungus</name>
    <dbReference type="NCBI Taxonomy" id="212818"/>
    <lineage>
        <taxon>Eukaryota</taxon>
        <taxon>Fungi</taxon>
        <taxon>Dikarya</taxon>
        <taxon>Ascomycota</taxon>
        <taxon>Pezizomycotina</taxon>
        <taxon>Eurotiomycetes</taxon>
        <taxon>Chaetothyriomycetidae</taxon>
        <taxon>Chaetothyriales</taxon>
        <taxon>Herpotrichiellaceae</taxon>
        <taxon>Exophiala</taxon>
    </lineage>
</organism>
<evidence type="ECO:0000256" key="1">
    <source>
        <dbReference type="SAM" id="MobiDB-lite"/>
    </source>
</evidence>
<evidence type="ECO:0000313" key="3">
    <source>
        <dbReference type="EMBL" id="KIV89680.1"/>
    </source>
</evidence>
<sequence>MPLNSTLKQNQKQSSANTANEQGKLANRSSTPQPSLLQTRGRDRPLSGLNSRHNRSNSHNGVAQIDNPPLDPSTLKIPIKDTFSKSASHIPQAQPSFGSRQQDVTVKHTAPPHHKPRTSVLDDTLTSIHMDDTDSFTNNEYVAGGMLDHSNEPNQPHEPLARSSHCPWTFTRQPRPPKDFRQPELGNFGNNDWMAAVDRERKLQGKEPKYGAFHNANEPGDSYAGNETFSFDDDDEEDEYPQERPQWIDTPSRLQPAFDPQAGPLLKKSTNLNQTNEATSPPLPSLKDLRHDPVLEISLGNPNHDPSNVNHRFKDRRDHVVQTVESEATAFLAPQPPRQDMSSKVSSYPEESSSEEDQGRAPPDKLQYGPTSGLAPSPRGTKRPHDLGIDFSPSTLAQKSFDDLDRIPFWLDPTVEEAPPAVDAHGNSMSLSAKLQNLTKMQVQDQTALFRSQSDVDREATAGWFLERIRDEMQRLMRVRVERRKVALRFEMEVKRRDRRVRTKIADVDEELEGLKKGGTTLIAGRTKPSR</sequence>
<dbReference type="VEuPathDB" id="FungiDB:PV10_07063"/>
<proteinExistence type="predicted"/>
<dbReference type="GeneID" id="27324908"/>
<reference evidence="3 4" key="1">
    <citation type="submission" date="2015-01" db="EMBL/GenBank/DDBJ databases">
        <title>The Genome Sequence of Exophiala mesophila CBS40295.</title>
        <authorList>
            <consortium name="The Broad Institute Genomics Platform"/>
            <person name="Cuomo C."/>
            <person name="de Hoog S."/>
            <person name="Gorbushina A."/>
            <person name="Stielow B."/>
            <person name="Teixiera M."/>
            <person name="Abouelleil A."/>
            <person name="Chapman S.B."/>
            <person name="Priest M."/>
            <person name="Young S.K."/>
            <person name="Wortman J."/>
            <person name="Nusbaum C."/>
            <person name="Birren B."/>
        </authorList>
    </citation>
    <scope>NUCLEOTIDE SEQUENCE [LARGE SCALE GENOMIC DNA]</scope>
    <source>
        <strain evidence="3 4">CBS 40295</strain>
    </source>
</reference>
<name>A0A0D1WL08_EXOME</name>
<dbReference type="InterPro" id="IPR029178">
    <property type="entry name" value="Ecm11_C"/>
</dbReference>
<evidence type="ECO:0000259" key="2">
    <source>
        <dbReference type="Pfam" id="PF15463"/>
    </source>
</evidence>
<feature type="region of interest" description="Disordered" evidence="1">
    <location>
        <begin position="1"/>
        <end position="76"/>
    </location>
</feature>
<dbReference type="EMBL" id="KN847524">
    <property type="protein sequence ID" value="KIV89680.1"/>
    <property type="molecule type" value="Genomic_DNA"/>
</dbReference>
<feature type="domain" description="Extracellular mutant protein 11 C-terminal" evidence="2">
    <location>
        <begin position="390"/>
        <end position="522"/>
    </location>
</feature>